<dbReference type="PANTHER" id="PTHR42744:SF1">
    <property type="entry name" value="BINDING-PROTEIN-DEPENDENT TRANSPORT SYSTEMS INNER MEMBRANE COMPONENT"/>
    <property type="match status" value="1"/>
</dbReference>
<dbReference type="KEGG" id="ssam:E3D00_10280"/>
<keyword evidence="3 5" id="KW-1133">Transmembrane helix</keyword>
<evidence type="ECO:0000256" key="4">
    <source>
        <dbReference type="ARBA" id="ARBA00023136"/>
    </source>
</evidence>
<dbReference type="CDD" id="cd06261">
    <property type="entry name" value="TM_PBP2"/>
    <property type="match status" value="1"/>
</dbReference>
<feature type="transmembrane region" description="Helical" evidence="5">
    <location>
        <begin position="104"/>
        <end position="128"/>
    </location>
</feature>
<feature type="transmembrane region" description="Helical" evidence="5">
    <location>
        <begin position="416"/>
        <end position="438"/>
    </location>
</feature>
<comment type="subcellular location">
    <subcellularLocation>
        <location evidence="1">Cell membrane</location>
        <topology evidence="1">Multi-pass membrane protein</topology>
    </subcellularLocation>
</comment>
<dbReference type="Gene3D" id="1.10.3720.10">
    <property type="entry name" value="MetI-like"/>
    <property type="match status" value="1"/>
</dbReference>
<keyword evidence="8" id="KW-1185">Reference proteome</keyword>
<dbReference type="GO" id="GO:0005886">
    <property type="term" value="C:plasma membrane"/>
    <property type="evidence" value="ECO:0007669"/>
    <property type="project" value="UniProtKB-SubCell"/>
</dbReference>
<reference evidence="7 8" key="1">
    <citation type="submission" date="2019-03" db="EMBL/GenBank/DDBJ databases">
        <title>The complete genome sequence of Swingsia samuiensis NBRC107927(T).</title>
        <authorList>
            <person name="Chua K.-O."/>
            <person name="Chan K.-G."/>
            <person name="See-Too W.-S."/>
        </authorList>
    </citation>
    <scope>NUCLEOTIDE SEQUENCE [LARGE SCALE GENOMIC DNA]</scope>
    <source>
        <strain evidence="7 8">AH83</strain>
    </source>
</reference>
<evidence type="ECO:0000256" key="5">
    <source>
        <dbReference type="SAM" id="Phobius"/>
    </source>
</evidence>
<evidence type="ECO:0000313" key="7">
    <source>
        <dbReference type="EMBL" id="QDH17915.1"/>
    </source>
</evidence>
<evidence type="ECO:0000259" key="6">
    <source>
        <dbReference type="Pfam" id="PF00528"/>
    </source>
</evidence>
<feature type="transmembrane region" description="Helical" evidence="5">
    <location>
        <begin position="463"/>
        <end position="484"/>
    </location>
</feature>
<feature type="domain" description="ABC transmembrane type-1" evidence="6">
    <location>
        <begin position="92"/>
        <end position="211"/>
    </location>
</feature>
<keyword evidence="2 5" id="KW-0812">Transmembrane</keyword>
<dbReference type="AlphaFoldDB" id="A0A4Y6UPD7"/>
<feature type="transmembrane region" description="Helical" evidence="5">
    <location>
        <begin position="134"/>
        <end position="151"/>
    </location>
</feature>
<dbReference type="EMBL" id="CP038141">
    <property type="protein sequence ID" value="QDH17915.1"/>
    <property type="molecule type" value="Genomic_DNA"/>
</dbReference>
<dbReference type="Proteomes" id="UP000316313">
    <property type="component" value="Chromosome"/>
</dbReference>
<evidence type="ECO:0000256" key="1">
    <source>
        <dbReference type="ARBA" id="ARBA00004651"/>
    </source>
</evidence>
<proteinExistence type="predicted"/>
<feature type="transmembrane region" description="Helical" evidence="5">
    <location>
        <begin position="504"/>
        <end position="530"/>
    </location>
</feature>
<sequence>MSRKDFMAGSPSVMPYRIIRGVRQRMSGFELSILLVGAIFFLLLFGNKRLPNVGDFSFLPYPDYSLWIDIGYTVSHIILALLSIGAFSLGLGGLACKFFWFRRILAPALSVAKSIPGIGLIGVCLYFFSSDLTIVFIAAFNVIWAVTSSILEVNDRISTDIEEVATGFRLTEWQYFWRIQIPAAIPSMVSNISHSMPGVWFRLICAEGILTLMQYSHISGCGGIGLIALEHRDIGNLAEILIILVTLVLLVDQCFIRPMKIWGNRYSGEIRGPQKNHSKSWFLHFWRRSNFLSIISLEFHNLISRLGNIRFGRIYRKIDLENEGSKNLNIIFFINISLVCLVYFLGKIKLEKILLGSLISYWEVLNTFILLFLFWMLSAFVLYSLKNRVSVFRFLKFFSIFPVIIFYPFLKYSGFYFVSLFLFIGTYWLVGEKIFLALDSIPNSWRQMAINLHVKGLLLWKKLIFPSVISNLLVGLSLAAVPMWDFLMIAESFASKDHGLGRMLFMSVLHGTMENQIILLMTLTALLMFLERFILQPIITYTAQKYTIR</sequence>
<feature type="transmembrane region" description="Helical" evidence="5">
    <location>
        <begin position="27"/>
        <end position="46"/>
    </location>
</feature>
<keyword evidence="4 5" id="KW-0472">Membrane</keyword>
<dbReference type="GO" id="GO:0055085">
    <property type="term" value="P:transmembrane transport"/>
    <property type="evidence" value="ECO:0007669"/>
    <property type="project" value="InterPro"/>
</dbReference>
<name>A0A4Y6UPD7_9PROT</name>
<dbReference type="OrthoDB" id="9806809at2"/>
<accession>A0A4Y6UPD7</accession>
<evidence type="ECO:0000313" key="8">
    <source>
        <dbReference type="Proteomes" id="UP000316313"/>
    </source>
</evidence>
<feature type="transmembrane region" description="Helical" evidence="5">
    <location>
        <begin position="392"/>
        <end position="410"/>
    </location>
</feature>
<feature type="transmembrane region" description="Helical" evidence="5">
    <location>
        <begin position="327"/>
        <end position="345"/>
    </location>
</feature>
<evidence type="ECO:0000256" key="2">
    <source>
        <dbReference type="ARBA" id="ARBA00022692"/>
    </source>
</evidence>
<dbReference type="SUPFAM" id="SSF161098">
    <property type="entry name" value="MetI-like"/>
    <property type="match status" value="2"/>
</dbReference>
<dbReference type="Pfam" id="PF00528">
    <property type="entry name" value="BPD_transp_1"/>
    <property type="match status" value="1"/>
</dbReference>
<feature type="transmembrane region" description="Helical" evidence="5">
    <location>
        <begin position="365"/>
        <end position="385"/>
    </location>
</feature>
<evidence type="ECO:0000256" key="3">
    <source>
        <dbReference type="ARBA" id="ARBA00022989"/>
    </source>
</evidence>
<protein>
    <submittedName>
        <fullName evidence="7">ABC transporter permease subunit</fullName>
    </submittedName>
</protein>
<organism evidence="7 8">
    <name type="scientific">Swingsia samuiensis</name>
    <dbReference type="NCBI Taxonomy" id="1293412"/>
    <lineage>
        <taxon>Bacteria</taxon>
        <taxon>Pseudomonadati</taxon>
        <taxon>Pseudomonadota</taxon>
        <taxon>Alphaproteobacteria</taxon>
        <taxon>Acetobacterales</taxon>
        <taxon>Acetobacteraceae</taxon>
        <taxon>Swingsia</taxon>
    </lineage>
</organism>
<dbReference type="InterPro" id="IPR000515">
    <property type="entry name" value="MetI-like"/>
</dbReference>
<dbReference type="InterPro" id="IPR035906">
    <property type="entry name" value="MetI-like_sf"/>
</dbReference>
<feature type="transmembrane region" description="Helical" evidence="5">
    <location>
        <begin position="66"/>
        <end position="92"/>
    </location>
</feature>
<gene>
    <name evidence="7" type="ORF">E3D00_10280</name>
</gene>
<dbReference type="PANTHER" id="PTHR42744">
    <property type="entry name" value="BINDING-PROTEIN-DEPENDENT TRANSPORT SYSTEMS INNER MEMBRANE COMPONENT"/>
    <property type="match status" value="1"/>
</dbReference>